<dbReference type="AlphaFoldDB" id="A0A2T0W5I1"/>
<dbReference type="OrthoDB" id="5951715at2"/>
<proteinExistence type="predicted"/>
<evidence type="ECO:0000313" key="1">
    <source>
        <dbReference type="EMBL" id="PRY81017.1"/>
    </source>
</evidence>
<protein>
    <submittedName>
        <fullName evidence="1">Uncharacterized protein</fullName>
    </submittedName>
</protein>
<sequence>MTRRIQERYHRLEITQVTPYLNQSKKKLAITYGDGFKIPVHYDVESMKLVLNGISIRITTTPCNYGGVRYWFICNHCKKRKGVMYIIPTKHGNVWTCRTCANLVYKSQQLTKTDYWTWFIKAGKVAQEIEPDYNVIEKRPASQGLYWYHFPDKPKHMKHRKYEKLREQFIKYADKGNKINTNRIQNKINTIRKKLEN</sequence>
<dbReference type="Proteomes" id="UP000238205">
    <property type="component" value="Unassembled WGS sequence"/>
</dbReference>
<gene>
    <name evidence="1" type="ORF">CLV38_11927</name>
</gene>
<evidence type="ECO:0000313" key="2">
    <source>
        <dbReference type="Proteomes" id="UP000238205"/>
    </source>
</evidence>
<organism evidence="1 2">
    <name type="scientific">Alkalibacterium olivapovliticus</name>
    <dbReference type="NCBI Taxonomy" id="99907"/>
    <lineage>
        <taxon>Bacteria</taxon>
        <taxon>Bacillati</taxon>
        <taxon>Bacillota</taxon>
        <taxon>Bacilli</taxon>
        <taxon>Lactobacillales</taxon>
        <taxon>Carnobacteriaceae</taxon>
        <taxon>Alkalibacterium</taxon>
    </lineage>
</organism>
<name>A0A2T0W5I1_9LACT</name>
<dbReference type="RefSeq" id="WP_106194632.1">
    <property type="nucleotide sequence ID" value="NZ_PVTO01000019.1"/>
</dbReference>
<reference evidence="1 2" key="1">
    <citation type="submission" date="2018-03" db="EMBL/GenBank/DDBJ databases">
        <title>Genomic Encyclopedia of Archaeal and Bacterial Type Strains, Phase II (KMG-II): from individual species to whole genera.</title>
        <authorList>
            <person name="Goeker M."/>
        </authorList>
    </citation>
    <scope>NUCLEOTIDE SEQUENCE [LARGE SCALE GENOMIC DNA]</scope>
    <source>
        <strain evidence="1 2">DSM 13175</strain>
    </source>
</reference>
<dbReference type="EMBL" id="PVTO01000019">
    <property type="protein sequence ID" value="PRY81017.1"/>
    <property type="molecule type" value="Genomic_DNA"/>
</dbReference>
<keyword evidence="2" id="KW-1185">Reference proteome</keyword>
<accession>A0A2T0W5I1</accession>
<comment type="caution">
    <text evidence="1">The sequence shown here is derived from an EMBL/GenBank/DDBJ whole genome shotgun (WGS) entry which is preliminary data.</text>
</comment>